<reference evidence="1" key="1">
    <citation type="submission" date="2021-06" db="EMBL/GenBank/DDBJ databases">
        <authorList>
            <person name="Kallberg Y."/>
            <person name="Tangrot J."/>
            <person name="Rosling A."/>
        </authorList>
    </citation>
    <scope>NUCLEOTIDE SEQUENCE</scope>
    <source>
        <strain evidence="1">MA453B</strain>
    </source>
</reference>
<organism evidence="1 2">
    <name type="scientific">Dentiscutata erythropus</name>
    <dbReference type="NCBI Taxonomy" id="1348616"/>
    <lineage>
        <taxon>Eukaryota</taxon>
        <taxon>Fungi</taxon>
        <taxon>Fungi incertae sedis</taxon>
        <taxon>Mucoromycota</taxon>
        <taxon>Glomeromycotina</taxon>
        <taxon>Glomeromycetes</taxon>
        <taxon>Diversisporales</taxon>
        <taxon>Gigasporaceae</taxon>
        <taxon>Dentiscutata</taxon>
    </lineage>
</organism>
<dbReference type="EMBL" id="CAJVPY010000247">
    <property type="protein sequence ID" value="CAG8460302.1"/>
    <property type="molecule type" value="Genomic_DNA"/>
</dbReference>
<sequence length="60" mass="6588">CKSSKIAPLQLVNSNLGGKLKLFNGIRVKNEKYELPGDVGEECCGNCGTRSNEKLKDFSR</sequence>
<dbReference type="AlphaFoldDB" id="A0A9N8VUC5"/>
<keyword evidence="2" id="KW-1185">Reference proteome</keyword>
<name>A0A9N8VUC5_9GLOM</name>
<comment type="caution">
    <text evidence="1">The sequence shown here is derived from an EMBL/GenBank/DDBJ whole genome shotgun (WGS) entry which is preliminary data.</text>
</comment>
<feature type="non-terminal residue" evidence="1">
    <location>
        <position position="1"/>
    </location>
</feature>
<dbReference type="Proteomes" id="UP000789405">
    <property type="component" value="Unassembled WGS sequence"/>
</dbReference>
<evidence type="ECO:0000313" key="2">
    <source>
        <dbReference type="Proteomes" id="UP000789405"/>
    </source>
</evidence>
<accession>A0A9N8VUC5</accession>
<evidence type="ECO:0000313" key="1">
    <source>
        <dbReference type="EMBL" id="CAG8460302.1"/>
    </source>
</evidence>
<proteinExistence type="predicted"/>
<gene>
    <name evidence="1" type="ORF">DERYTH_LOCUS972</name>
</gene>
<protein>
    <submittedName>
        <fullName evidence="1">12686_t:CDS:1</fullName>
    </submittedName>
</protein>